<evidence type="ECO:0000313" key="1">
    <source>
        <dbReference type="EMBL" id="PAD84969.1"/>
    </source>
</evidence>
<gene>
    <name evidence="1" type="ORF">CHH57_01990</name>
</gene>
<dbReference type="Proteomes" id="UP000216961">
    <property type="component" value="Unassembled WGS sequence"/>
</dbReference>
<evidence type="ECO:0000313" key="2">
    <source>
        <dbReference type="Proteomes" id="UP000216961"/>
    </source>
</evidence>
<protein>
    <submittedName>
        <fullName evidence="1">Uncharacterized protein</fullName>
    </submittedName>
</protein>
<proteinExistence type="predicted"/>
<sequence length="87" mass="9863">MSTITTVGKMEIGFVHEAKLKVEEVLELLNVDDIVRADLQMWTSDGKLHKFSLAEIIGIVINHMESNDDKENEKIVKLALDDNELKL</sequence>
<comment type="caution">
    <text evidence="1">The sequence shown here is derived from an EMBL/GenBank/DDBJ whole genome shotgun (WGS) entry which is preliminary data.</text>
</comment>
<name>A0AA91Z2Z2_NIACI</name>
<reference evidence="1 2" key="1">
    <citation type="submission" date="2017-07" db="EMBL/GenBank/DDBJ databases">
        <title>Isolation and whole genome analysis of endospore-forming bacteria from heroin.</title>
        <authorList>
            <person name="Kalinowski J."/>
            <person name="Ahrens B."/>
            <person name="Al-Dilaimi A."/>
            <person name="Winkler A."/>
            <person name="Wibberg D."/>
            <person name="Schleenbecker U."/>
            <person name="Ruckert C."/>
            <person name="Wolfel R."/>
            <person name="Grass G."/>
        </authorList>
    </citation>
    <scope>NUCLEOTIDE SEQUENCE [LARGE SCALE GENOMIC DNA]</scope>
    <source>
        <strain evidence="1 2">7521-2</strain>
    </source>
</reference>
<dbReference type="RefSeq" id="WP_095328653.1">
    <property type="nucleotide sequence ID" value="NZ_NPBQ01000014.1"/>
</dbReference>
<dbReference type="EMBL" id="NPBQ01000014">
    <property type="protein sequence ID" value="PAD84969.1"/>
    <property type="molecule type" value="Genomic_DNA"/>
</dbReference>
<dbReference type="AlphaFoldDB" id="A0AA91Z2Z2"/>
<organism evidence="1 2">
    <name type="scientific">Niallia circulans</name>
    <name type="common">Bacillus circulans</name>
    <dbReference type="NCBI Taxonomy" id="1397"/>
    <lineage>
        <taxon>Bacteria</taxon>
        <taxon>Bacillati</taxon>
        <taxon>Bacillota</taxon>
        <taxon>Bacilli</taxon>
        <taxon>Bacillales</taxon>
        <taxon>Bacillaceae</taxon>
        <taxon>Niallia</taxon>
    </lineage>
</organism>
<accession>A0AA91Z2Z2</accession>